<reference evidence="2" key="1">
    <citation type="journal article" date="2024" name="BMC Genomics">
        <title>Functional annotation of a divergent genome using sequence and structure-based similarity.</title>
        <authorList>
            <person name="Svedberg D."/>
            <person name="Winiger R.R."/>
            <person name="Berg A."/>
            <person name="Sharma H."/>
            <person name="Tellgren-Roth C."/>
            <person name="Debrunner-Vossbrinck B.A."/>
            <person name="Vossbrinck C.R."/>
            <person name="Barandun J."/>
        </authorList>
    </citation>
    <scope>NUCLEOTIDE SEQUENCE</scope>
    <source>
        <strain evidence="2">Illinois isolate</strain>
    </source>
</reference>
<dbReference type="AlphaFoldDB" id="A0AAX4J9C5"/>
<name>A0AAX4J9C5_9MICR</name>
<gene>
    <name evidence="2" type="ORF">VNE69_02019</name>
</gene>
<dbReference type="RefSeq" id="XP_065328637.1">
    <property type="nucleotide sequence ID" value="XM_065472565.1"/>
</dbReference>
<evidence type="ECO:0000313" key="3">
    <source>
        <dbReference type="Proteomes" id="UP001334084"/>
    </source>
</evidence>
<protein>
    <submittedName>
        <fullName evidence="2">SP-containing protein</fullName>
    </submittedName>
</protein>
<organism evidence="2 3">
    <name type="scientific">Vairimorpha necatrix</name>
    <dbReference type="NCBI Taxonomy" id="6039"/>
    <lineage>
        <taxon>Eukaryota</taxon>
        <taxon>Fungi</taxon>
        <taxon>Fungi incertae sedis</taxon>
        <taxon>Microsporidia</taxon>
        <taxon>Nosematidae</taxon>
        <taxon>Vairimorpha</taxon>
    </lineage>
</organism>
<evidence type="ECO:0000313" key="2">
    <source>
        <dbReference type="EMBL" id="WUR02492.1"/>
    </source>
</evidence>
<dbReference type="Proteomes" id="UP001334084">
    <property type="component" value="Chromosome 2"/>
</dbReference>
<dbReference type="GeneID" id="90540309"/>
<dbReference type="KEGG" id="vnx:VNE69_02019"/>
<sequence length="193" mass="20989">MLFFLLYISNILTQNNCYTHGSSTNNASSYSGGNDGPLVIYLKDGSVYEFDKANIVKVTDGRNGFVLHLDDGSRLNVSDNNVSVRPSPNQDYSVNNVQKVREQGDNLILDLKNGDTMLVNSPAGYVDNGNGSVDIKTNENTELTTEPNNEKGNVEDDGEDEEDEDDDDSSSSSALTSVYATFLIGFVSLCMAM</sequence>
<dbReference type="EMBL" id="CP142727">
    <property type="protein sequence ID" value="WUR02492.1"/>
    <property type="molecule type" value="Genomic_DNA"/>
</dbReference>
<feature type="region of interest" description="Disordered" evidence="1">
    <location>
        <begin position="140"/>
        <end position="174"/>
    </location>
</feature>
<evidence type="ECO:0000256" key="1">
    <source>
        <dbReference type="SAM" id="MobiDB-lite"/>
    </source>
</evidence>
<proteinExistence type="predicted"/>
<feature type="compositionally biased region" description="Acidic residues" evidence="1">
    <location>
        <begin position="155"/>
        <end position="169"/>
    </location>
</feature>
<accession>A0AAX4J9C5</accession>
<keyword evidence="3" id="KW-1185">Reference proteome</keyword>